<dbReference type="GO" id="GO:0030246">
    <property type="term" value="F:carbohydrate binding"/>
    <property type="evidence" value="ECO:0007669"/>
    <property type="project" value="UniProtKB-UniRule"/>
</dbReference>
<dbReference type="EMBL" id="LR824556">
    <property type="protein sequence ID" value="CAH1641947.1"/>
    <property type="molecule type" value="Genomic_DNA"/>
</dbReference>
<proteinExistence type="predicted"/>
<dbReference type="AlphaFoldDB" id="A0A9P0I828"/>
<name>A0A9P0I828_SPOLI</name>
<evidence type="ECO:0000313" key="5">
    <source>
        <dbReference type="Proteomes" id="UP001153321"/>
    </source>
</evidence>
<dbReference type="InterPro" id="IPR001079">
    <property type="entry name" value="Galectin_CRD"/>
</dbReference>
<dbReference type="InterPro" id="IPR044156">
    <property type="entry name" value="Galectin-like"/>
</dbReference>
<organism evidence="4 5">
    <name type="scientific">Spodoptera littoralis</name>
    <name type="common">Egyptian cotton leafworm</name>
    <dbReference type="NCBI Taxonomy" id="7109"/>
    <lineage>
        <taxon>Eukaryota</taxon>
        <taxon>Metazoa</taxon>
        <taxon>Ecdysozoa</taxon>
        <taxon>Arthropoda</taxon>
        <taxon>Hexapoda</taxon>
        <taxon>Insecta</taxon>
        <taxon>Pterygota</taxon>
        <taxon>Neoptera</taxon>
        <taxon>Endopterygota</taxon>
        <taxon>Lepidoptera</taxon>
        <taxon>Glossata</taxon>
        <taxon>Ditrysia</taxon>
        <taxon>Noctuoidea</taxon>
        <taxon>Noctuidae</taxon>
        <taxon>Amphipyrinae</taxon>
        <taxon>Spodoptera</taxon>
    </lineage>
</organism>
<protein>
    <recommendedName>
        <fullName evidence="2">Galectin</fullName>
    </recommendedName>
</protein>
<feature type="domain" description="Galectin" evidence="3">
    <location>
        <begin position="29"/>
        <end position="219"/>
    </location>
</feature>
<dbReference type="Pfam" id="PF00337">
    <property type="entry name" value="Gal-bind_lectin"/>
    <property type="match status" value="1"/>
</dbReference>
<dbReference type="PROSITE" id="PS51304">
    <property type="entry name" value="GALECTIN"/>
    <property type="match status" value="1"/>
</dbReference>
<keyword evidence="1 2" id="KW-0430">Lectin</keyword>
<reference evidence="4" key="1">
    <citation type="submission" date="2022-02" db="EMBL/GenBank/DDBJ databases">
        <authorList>
            <person name="King R."/>
        </authorList>
    </citation>
    <scope>NUCLEOTIDE SEQUENCE</scope>
</reference>
<evidence type="ECO:0000256" key="1">
    <source>
        <dbReference type="ARBA" id="ARBA00022734"/>
    </source>
</evidence>
<accession>A0A9P0I828</accession>
<dbReference type="SMART" id="SM00908">
    <property type="entry name" value="Gal-bind_lectin"/>
    <property type="match status" value="1"/>
</dbReference>
<dbReference type="Proteomes" id="UP001153321">
    <property type="component" value="Chromosome 25"/>
</dbReference>
<dbReference type="SMART" id="SM00276">
    <property type="entry name" value="GLECT"/>
    <property type="match status" value="1"/>
</dbReference>
<evidence type="ECO:0000313" key="4">
    <source>
        <dbReference type="EMBL" id="CAH1641947.1"/>
    </source>
</evidence>
<dbReference type="CDD" id="cd00070">
    <property type="entry name" value="GLECT"/>
    <property type="match status" value="1"/>
</dbReference>
<dbReference type="Gene3D" id="2.60.120.200">
    <property type="match status" value="1"/>
</dbReference>
<dbReference type="PANTHER" id="PTHR11346:SF176">
    <property type="entry name" value="32 KDA BETA-GALACTOSIDE-BINDING LECTIN LEC-3"/>
    <property type="match status" value="1"/>
</dbReference>
<evidence type="ECO:0000259" key="3">
    <source>
        <dbReference type="PROSITE" id="PS51304"/>
    </source>
</evidence>
<dbReference type="GO" id="GO:0016936">
    <property type="term" value="F:galactoside binding"/>
    <property type="evidence" value="ECO:0007669"/>
    <property type="project" value="TreeGrafter"/>
</dbReference>
<sequence>MSLGRAGLQCSGVFMVVSTVDLGLQEVPPVHPFPGGMYPGRTIRLKGTIPPEAKRQGGWMVRQLAATQRIAGPIPARNNSLSDPQVVVPGLGVMYHQQHTWSWIFKQKTFASRFAINLQCGPKIFPREDIAFHFNPLFGAARVVCNHFLSSEWGDEETIEDLPLNCGASFEILIVCFLHCFKVALNREHFCEFHHRIAFHRVSHIAVDGDVIVQQIAFEGAPPPQETYMNVKGIMGDDLSRPALVQTMVRSEGDWDAVSSFC</sequence>
<dbReference type="PANTHER" id="PTHR11346">
    <property type="entry name" value="GALECTIN"/>
    <property type="match status" value="1"/>
</dbReference>
<keyword evidence="5" id="KW-1185">Reference proteome</keyword>
<evidence type="ECO:0000256" key="2">
    <source>
        <dbReference type="RuleBase" id="RU102079"/>
    </source>
</evidence>
<dbReference type="SUPFAM" id="SSF49899">
    <property type="entry name" value="Concanavalin A-like lectins/glucanases"/>
    <property type="match status" value="1"/>
</dbReference>
<dbReference type="InterPro" id="IPR013320">
    <property type="entry name" value="ConA-like_dom_sf"/>
</dbReference>
<gene>
    <name evidence="4" type="ORF">SPLIT_LOCUS7303</name>
</gene>